<keyword evidence="5" id="KW-0408">Iron</keyword>
<dbReference type="CDD" id="cd01335">
    <property type="entry name" value="Radical_SAM"/>
    <property type="match status" value="1"/>
</dbReference>
<organism evidence="8 9">
    <name type="scientific">Cohnella phaseoli</name>
    <dbReference type="NCBI Taxonomy" id="456490"/>
    <lineage>
        <taxon>Bacteria</taxon>
        <taxon>Bacillati</taxon>
        <taxon>Bacillota</taxon>
        <taxon>Bacilli</taxon>
        <taxon>Bacillales</taxon>
        <taxon>Paenibacillaceae</taxon>
        <taxon>Cohnella</taxon>
    </lineage>
</organism>
<keyword evidence="2" id="KW-0004">4Fe-4S</keyword>
<dbReference type="RefSeq" id="WP_116061067.1">
    <property type="nucleotide sequence ID" value="NZ_QRDZ01000009.1"/>
</dbReference>
<evidence type="ECO:0000256" key="3">
    <source>
        <dbReference type="ARBA" id="ARBA00022691"/>
    </source>
</evidence>
<evidence type="ECO:0000256" key="5">
    <source>
        <dbReference type="ARBA" id="ARBA00023004"/>
    </source>
</evidence>
<dbReference type="Proteomes" id="UP000256977">
    <property type="component" value="Unassembled WGS sequence"/>
</dbReference>
<keyword evidence="3" id="KW-0949">S-adenosyl-L-methionine</keyword>
<dbReference type="InterPro" id="IPR013785">
    <property type="entry name" value="Aldolase_TIM"/>
</dbReference>
<dbReference type="EMBL" id="QRDZ01000009">
    <property type="protein sequence ID" value="RED77445.1"/>
    <property type="molecule type" value="Genomic_DNA"/>
</dbReference>
<evidence type="ECO:0000256" key="6">
    <source>
        <dbReference type="ARBA" id="ARBA00023014"/>
    </source>
</evidence>
<evidence type="ECO:0000259" key="7">
    <source>
        <dbReference type="PROSITE" id="PS51918"/>
    </source>
</evidence>
<keyword evidence="9" id="KW-1185">Reference proteome</keyword>
<dbReference type="InterPro" id="IPR058240">
    <property type="entry name" value="rSAM_sf"/>
</dbReference>
<dbReference type="PROSITE" id="PS51918">
    <property type="entry name" value="RADICAL_SAM"/>
    <property type="match status" value="1"/>
</dbReference>
<comment type="caution">
    <text evidence="8">The sequence shown here is derived from an EMBL/GenBank/DDBJ whole genome shotgun (WGS) entry which is preliminary data.</text>
</comment>
<evidence type="ECO:0000313" key="8">
    <source>
        <dbReference type="EMBL" id="RED77445.1"/>
    </source>
</evidence>
<evidence type="ECO:0000256" key="1">
    <source>
        <dbReference type="ARBA" id="ARBA00001966"/>
    </source>
</evidence>
<dbReference type="InterPro" id="IPR007197">
    <property type="entry name" value="rSAM"/>
</dbReference>
<dbReference type="SFLD" id="SFLDS00029">
    <property type="entry name" value="Radical_SAM"/>
    <property type="match status" value="1"/>
</dbReference>
<sequence>MLAFYPGFIRTFDDLPGRVSLLIHSWNGCNMRCFGCHNYDELIATKPDARRLTATQAVERIHANAGLFDALLVSGGELLMNNASDLSDFFRRVRDAFEGVVIVYTNGTYPRKLQMLLDWRLIDGVHIDMKLPYHLLDPDEDSDVYETIIGTVPSRSLCRNMLESVEAVIRHNGANSQVRTVRYPQLSDEYFERIRAYVNGLNAKHGSRVPYFLNPYHPPQSKRPHQHH</sequence>
<dbReference type="PANTHER" id="PTHR30352">
    <property type="entry name" value="PYRUVATE FORMATE-LYASE-ACTIVATING ENZYME"/>
    <property type="match status" value="1"/>
</dbReference>
<dbReference type="Gene3D" id="3.20.20.70">
    <property type="entry name" value="Aldolase class I"/>
    <property type="match status" value="1"/>
</dbReference>
<comment type="cofactor">
    <cofactor evidence="1">
        <name>[4Fe-4S] cluster</name>
        <dbReference type="ChEBI" id="CHEBI:49883"/>
    </cofactor>
</comment>
<protein>
    <submittedName>
        <fullName evidence="8">Pyruvate-formate lyase-activating enzyme</fullName>
    </submittedName>
</protein>
<gene>
    <name evidence="8" type="ORF">DFP98_10956</name>
</gene>
<dbReference type="SUPFAM" id="SSF102114">
    <property type="entry name" value="Radical SAM enzymes"/>
    <property type="match status" value="1"/>
</dbReference>
<dbReference type="AlphaFoldDB" id="A0A3D9JU54"/>
<evidence type="ECO:0000313" key="9">
    <source>
        <dbReference type="Proteomes" id="UP000256977"/>
    </source>
</evidence>
<keyword evidence="8" id="KW-0670">Pyruvate</keyword>
<keyword evidence="4" id="KW-0479">Metal-binding</keyword>
<keyword evidence="8" id="KW-0456">Lyase</keyword>
<dbReference type="GO" id="GO:0046872">
    <property type="term" value="F:metal ion binding"/>
    <property type="evidence" value="ECO:0007669"/>
    <property type="project" value="UniProtKB-KW"/>
</dbReference>
<feature type="domain" description="Radical SAM core" evidence="7">
    <location>
        <begin position="15"/>
        <end position="228"/>
    </location>
</feature>
<dbReference type="GO" id="GO:0016829">
    <property type="term" value="F:lyase activity"/>
    <property type="evidence" value="ECO:0007669"/>
    <property type="project" value="UniProtKB-KW"/>
</dbReference>
<dbReference type="InterPro" id="IPR034457">
    <property type="entry name" value="Organic_radical-activating"/>
</dbReference>
<reference evidence="8 9" key="1">
    <citation type="submission" date="2018-07" db="EMBL/GenBank/DDBJ databases">
        <title>Genomic Encyclopedia of Type Strains, Phase III (KMG-III): the genomes of soil and plant-associated and newly described type strains.</title>
        <authorList>
            <person name="Whitman W."/>
        </authorList>
    </citation>
    <scope>NUCLEOTIDE SEQUENCE [LARGE SCALE GENOMIC DNA]</scope>
    <source>
        <strain evidence="8 9">CECT 7287</strain>
    </source>
</reference>
<name>A0A3D9JU54_9BACL</name>
<dbReference type="OrthoDB" id="3036033at2"/>
<keyword evidence="6" id="KW-0411">Iron-sulfur</keyword>
<dbReference type="Pfam" id="PF13353">
    <property type="entry name" value="Fer4_12"/>
    <property type="match status" value="1"/>
</dbReference>
<dbReference type="PANTHER" id="PTHR30352:SF5">
    <property type="entry name" value="PYRUVATE FORMATE-LYASE 1-ACTIVATING ENZYME"/>
    <property type="match status" value="1"/>
</dbReference>
<evidence type="ECO:0000256" key="4">
    <source>
        <dbReference type="ARBA" id="ARBA00022723"/>
    </source>
</evidence>
<dbReference type="GO" id="GO:0051539">
    <property type="term" value="F:4 iron, 4 sulfur cluster binding"/>
    <property type="evidence" value="ECO:0007669"/>
    <property type="project" value="UniProtKB-KW"/>
</dbReference>
<proteinExistence type="predicted"/>
<evidence type="ECO:0000256" key="2">
    <source>
        <dbReference type="ARBA" id="ARBA00022485"/>
    </source>
</evidence>
<accession>A0A3D9JU54</accession>